<dbReference type="AlphaFoldDB" id="A0A7Z3BMB1"/>
<protein>
    <submittedName>
        <fullName evidence="1">Uncharacterized protein</fullName>
    </submittedName>
</protein>
<gene>
    <name evidence="1" type="ORF">G4G71_17355</name>
</gene>
<reference evidence="1 2" key="1">
    <citation type="submission" date="2020-02" db="EMBL/GenBank/DDBJ databases">
        <title>Complete genome sequence of Pseudomonas multiresinivorans ORNL1.</title>
        <authorList>
            <person name="Podar M."/>
        </authorList>
    </citation>
    <scope>NUCLEOTIDE SEQUENCE [LARGE SCALE GENOMIC DNA]</scope>
    <source>
        <strain evidence="2">populi</strain>
    </source>
</reference>
<proteinExistence type="predicted"/>
<keyword evidence="2" id="KW-1185">Reference proteome</keyword>
<dbReference type="EMBL" id="CP048833">
    <property type="protein sequence ID" value="QJP09567.1"/>
    <property type="molecule type" value="Genomic_DNA"/>
</dbReference>
<dbReference type="KEGG" id="pmui:G4G71_17355"/>
<evidence type="ECO:0000313" key="1">
    <source>
        <dbReference type="EMBL" id="QJP09567.1"/>
    </source>
</evidence>
<dbReference type="RefSeq" id="WP_169939284.1">
    <property type="nucleotide sequence ID" value="NZ_CP048833.1"/>
</dbReference>
<accession>A0A7Z3BMB1</accession>
<dbReference type="Proteomes" id="UP000502549">
    <property type="component" value="Chromosome"/>
</dbReference>
<organism evidence="1 2">
    <name type="scientific">Pseudomonas multiresinivorans</name>
    <dbReference type="NCBI Taxonomy" id="95301"/>
    <lineage>
        <taxon>Bacteria</taxon>
        <taxon>Pseudomonadati</taxon>
        <taxon>Pseudomonadota</taxon>
        <taxon>Gammaproteobacteria</taxon>
        <taxon>Pseudomonadales</taxon>
        <taxon>Pseudomonadaceae</taxon>
        <taxon>Pseudomonas</taxon>
    </lineage>
</organism>
<sequence length="142" mass="16010">MALSGYMEKRIYVFPYILRKLPEPEHLQRTVVHRRREVPFELSVTHACWREIRFSCGALIITALIDGFWLEWALDHKAFSARKAEKCCLQTAQLLTGVTPAWAGYIADDGGLRDIRPIAGSSPGYADQRPCGPAAELPKVVR</sequence>
<name>A0A7Z3BMB1_9PSED</name>
<evidence type="ECO:0000313" key="2">
    <source>
        <dbReference type="Proteomes" id="UP000502549"/>
    </source>
</evidence>